<evidence type="ECO:0000259" key="6">
    <source>
        <dbReference type="PROSITE" id="PS51644"/>
    </source>
</evidence>
<keyword evidence="2" id="KW-0963">Cytoplasm</keyword>
<dbReference type="KEGG" id="dwi:6638246"/>
<evidence type="ECO:0000256" key="2">
    <source>
        <dbReference type="ARBA" id="ARBA00022490"/>
    </source>
</evidence>
<feature type="region of interest" description="Disordered" evidence="5">
    <location>
        <begin position="88"/>
        <end position="109"/>
    </location>
</feature>
<evidence type="ECO:0000256" key="5">
    <source>
        <dbReference type="SAM" id="MobiDB-lite"/>
    </source>
</evidence>
<keyword evidence="8" id="KW-1185">Reference proteome</keyword>
<dbReference type="InParanoid" id="B4MJM2"/>
<dbReference type="GO" id="GO:0007283">
    <property type="term" value="P:spermatogenesis"/>
    <property type="evidence" value="ECO:0007669"/>
    <property type="project" value="UniProtKB-KW"/>
</dbReference>
<dbReference type="eggNOG" id="KOG2039">
    <property type="taxonomic scope" value="Eukaryota"/>
</dbReference>
<evidence type="ECO:0000313" key="8">
    <source>
        <dbReference type="Proteomes" id="UP000007798"/>
    </source>
</evidence>
<dbReference type="Gene3D" id="2.30.30.140">
    <property type="match status" value="1"/>
</dbReference>
<dbReference type="InterPro" id="IPR035437">
    <property type="entry name" value="SNase_OB-fold_sf"/>
</dbReference>
<dbReference type="GO" id="GO:0043186">
    <property type="term" value="C:P granule"/>
    <property type="evidence" value="ECO:0007669"/>
    <property type="project" value="EnsemblMetazoa"/>
</dbReference>
<accession>B4MJM2</accession>
<dbReference type="Pfam" id="PF00567">
    <property type="entry name" value="TUDOR"/>
    <property type="match status" value="1"/>
</dbReference>
<dbReference type="InterPro" id="IPR002999">
    <property type="entry name" value="Tudor"/>
</dbReference>
<dbReference type="Pfam" id="PF12872">
    <property type="entry name" value="OST-HTH"/>
    <property type="match status" value="1"/>
</dbReference>
<keyword evidence="3" id="KW-0677">Repeat</keyword>
<feature type="compositionally biased region" description="Basic residues" evidence="5">
    <location>
        <begin position="94"/>
        <end position="104"/>
    </location>
</feature>
<dbReference type="PROSITE" id="PS51644">
    <property type="entry name" value="HTH_OST"/>
    <property type="match status" value="1"/>
</dbReference>
<feature type="region of interest" description="Disordered" evidence="5">
    <location>
        <begin position="290"/>
        <end position="311"/>
    </location>
</feature>
<gene>
    <name evidence="7" type="primary">Dwil\GK20858</name>
    <name evidence="7" type="ORF">Dwil_GK20858</name>
</gene>
<dbReference type="GO" id="GO:0030154">
    <property type="term" value="P:cell differentiation"/>
    <property type="evidence" value="ECO:0007669"/>
    <property type="project" value="UniProtKB-ARBA"/>
</dbReference>
<dbReference type="Gene3D" id="3.30.420.610">
    <property type="entry name" value="LOTUS domain-like"/>
    <property type="match status" value="1"/>
</dbReference>
<evidence type="ECO:0000256" key="3">
    <source>
        <dbReference type="ARBA" id="ARBA00022737"/>
    </source>
</evidence>
<dbReference type="Gene3D" id="2.40.50.90">
    <property type="match status" value="1"/>
</dbReference>
<dbReference type="OrthoDB" id="10034606at2759"/>
<proteinExistence type="predicted"/>
<dbReference type="FunCoup" id="B4MJM2">
    <property type="interactions" value="11"/>
</dbReference>
<evidence type="ECO:0000256" key="4">
    <source>
        <dbReference type="ARBA" id="ARBA00022871"/>
    </source>
</evidence>
<dbReference type="SUPFAM" id="SSF63748">
    <property type="entry name" value="Tudor/PWWP/MBT"/>
    <property type="match status" value="1"/>
</dbReference>
<name>B4MJM2_DROWI</name>
<dbReference type="AlphaFoldDB" id="B4MJM2"/>
<dbReference type="GO" id="GO:0141009">
    <property type="term" value="P:transposable element silencing by piRNA-mediated mRNA destabilization"/>
    <property type="evidence" value="ECO:0007669"/>
    <property type="project" value="EnsemblMetazoa"/>
</dbReference>
<evidence type="ECO:0000313" key="7">
    <source>
        <dbReference type="EMBL" id="EDW72311.2"/>
    </source>
</evidence>
<keyword evidence="4" id="KW-0221">Differentiation</keyword>
<sequence>MDSHGLLSFVKRIIHSLVVSTPEVVTIESLHRDYVKEEGNGVPYSKLGFRDLESFLRSISDTVVVMGYGPMARVLAVSKAQTAHIQQFVQCQKKPSKKPKRNGRGKPTYFYPSQRSNLVFVNAKPRLPPPTANRYSSQACPNQNVSQYHDVAYHRSRPQEYRNNRVDKPISKPNPNLNPYVAKKQFPEPIIQKTVAINNNYQVEKPIIRSNSIEAINQSLKELTIEKDKTSDEIEEMARWITNNENLNGNSSEEDVAEFQNDNWLSKEDHQNENSGNKEHDHNWLPNKAELNEDSSENHNESWLPNNDQINKDSCDEVQEKIHDWLLNKYKLKKDSSWEEQPETQIKEDAANAPPPDLLLSDYESTDEGIDDEDAIPSYAVDDRVINLSYPRSAVRSDYIIPKTNLFTSVKPGERIQVQLLEINNPHSFQFWIHDSIYDDYLAMFNNMQRAYNALNSTEFVMPLFLITTGHLCAVRSTGVWERACVVNYKPGNLENTIEVKLIDTGHTVCVSPEEVHYLHLDFAILPSQCLSGRLAYVKPWKGLSWSAEAVKTFFDQVNSRVLYAKVEHIEVSVQHCPKF</sequence>
<keyword evidence="4" id="KW-0744">Spermatogenesis</keyword>
<reference evidence="7 8" key="1">
    <citation type="journal article" date="2007" name="Nature">
        <title>Evolution of genes and genomes on the Drosophila phylogeny.</title>
        <authorList>
            <consortium name="Drosophila 12 Genomes Consortium"/>
            <person name="Clark A.G."/>
            <person name="Eisen M.B."/>
            <person name="Smith D.R."/>
            <person name="Bergman C.M."/>
            <person name="Oliver B."/>
            <person name="Markow T.A."/>
            <person name="Kaufman T.C."/>
            <person name="Kellis M."/>
            <person name="Gelbart W."/>
            <person name="Iyer V.N."/>
            <person name="Pollard D.A."/>
            <person name="Sackton T.B."/>
            <person name="Larracuente A.M."/>
            <person name="Singh N.D."/>
            <person name="Abad J.P."/>
            <person name="Abt D.N."/>
            <person name="Adryan B."/>
            <person name="Aguade M."/>
            <person name="Akashi H."/>
            <person name="Anderson W.W."/>
            <person name="Aquadro C.F."/>
            <person name="Ardell D.H."/>
            <person name="Arguello R."/>
            <person name="Artieri C.G."/>
            <person name="Barbash D.A."/>
            <person name="Barker D."/>
            <person name="Barsanti P."/>
            <person name="Batterham P."/>
            <person name="Batzoglou S."/>
            <person name="Begun D."/>
            <person name="Bhutkar A."/>
            <person name="Blanco E."/>
            <person name="Bosak S.A."/>
            <person name="Bradley R.K."/>
            <person name="Brand A.D."/>
            <person name="Brent M.R."/>
            <person name="Brooks A.N."/>
            <person name="Brown R.H."/>
            <person name="Butlin R.K."/>
            <person name="Caggese C."/>
            <person name="Calvi B.R."/>
            <person name="Bernardo de Carvalho A."/>
            <person name="Caspi A."/>
            <person name="Castrezana S."/>
            <person name="Celniker S.E."/>
            <person name="Chang J.L."/>
            <person name="Chapple C."/>
            <person name="Chatterji S."/>
            <person name="Chinwalla A."/>
            <person name="Civetta A."/>
            <person name="Clifton S.W."/>
            <person name="Comeron J.M."/>
            <person name="Costello J.C."/>
            <person name="Coyne J.A."/>
            <person name="Daub J."/>
            <person name="David R.G."/>
            <person name="Delcher A.L."/>
            <person name="Delehaunty K."/>
            <person name="Do C.B."/>
            <person name="Ebling H."/>
            <person name="Edwards K."/>
            <person name="Eickbush T."/>
            <person name="Evans J.D."/>
            <person name="Filipski A."/>
            <person name="Findeiss S."/>
            <person name="Freyhult E."/>
            <person name="Fulton L."/>
            <person name="Fulton R."/>
            <person name="Garcia A.C."/>
            <person name="Gardiner A."/>
            <person name="Garfield D.A."/>
            <person name="Garvin B.E."/>
            <person name="Gibson G."/>
            <person name="Gilbert D."/>
            <person name="Gnerre S."/>
            <person name="Godfrey J."/>
            <person name="Good R."/>
            <person name="Gotea V."/>
            <person name="Gravely B."/>
            <person name="Greenberg A.J."/>
            <person name="Griffiths-Jones S."/>
            <person name="Gross S."/>
            <person name="Guigo R."/>
            <person name="Gustafson E.A."/>
            <person name="Haerty W."/>
            <person name="Hahn M.W."/>
            <person name="Halligan D.L."/>
            <person name="Halpern A.L."/>
            <person name="Halter G.M."/>
            <person name="Han M.V."/>
            <person name="Heger A."/>
            <person name="Hillier L."/>
            <person name="Hinrichs A.S."/>
            <person name="Holmes I."/>
            <person name="Hoskins R.A."/>
            <person name="Hubisz M.J."/>
            <person name="Hultmark D."/>
            <person name="Huntley M.A."/>
            <person name="Jaffe D.B."/>
            <person name="Jagadeeshan S."/>
            <person name="Jeck W.R."/>
            <person name="Johnson J."/>
            <person name="Jones C.D."/>
            <person name="Jordan W.C."/>
            <person name="Karpen G.H."/>
            <person name="Kataoka E."/>
            <person name="Keightley P.D."/>
            <person name="Kheradpour P."/>
            <person name="Kirkness E.F."/>
            <person name="Koerich L.B."/>
            <person name="Kristiansen K."/>
            <person name="Kudrna D."/>
            <person name="Kulathinal R.J."/>
            <person name="Kumar S."/>
            <person name="Kwok R."/>
            <person name="Lander E."/>
            <person name="Langley C.H."/>
            <person name="Lapoint R."/>
            <person name="Lazzaro B.P."/>
            <person name="Lee S.J."/>
            <person name="Levesque L."/>
            <person name="Li R."/>
            <person name="Lin C.F."/>
            <person name="Lin M.F."/>
            <person name="Lindblad-Toh K."/>
            <person name="Llopart A."/>
            <person name="Long M."/>
            <person name="Low L."/>
            <person name="Lozovsky E."/>
            <person name="Lu J."/>
            <person name="Luo M."/>
            <person name="Machado C.A."/>
            <person name="Makalowski W."/>
            <person name="Marzo M."/>
            <person name="Matsuda M."/>
            <person name="Matzkin L."/>
            <person name="McAllister B."/>
            <person name="McBride C.S."/>
            <person name="McKernan B."/>
            <person name="McKernan K."/>
            <person name="Mendez-Lago M."/>
            <person name="Minx P."/>
            <person name="Mollenhauer M.U."/>
            <person name="Montooth K."/>
            <person name="Mount S.M."/>
            <person name="Mu X."/>
            <person name="Myers E."/>
            <person name="Negre B."/>
            <person name="Newfeld S."/>
            <person name="Nielsen R."/>
            <person name="Noor M.A."/>
            <person name="O'Grady P."/>
            <person name="Pachter L."/>
            <person name="Papaceit M."/>
            <person name="Parisi M.J."/>
            <person name="Parisi M."/>
            <person name="Parts L."/>
            <person name="Pedersen J.S."/>
            <person name="Pesole G."/>
            <person name="Phillippy A.M."/>
            <person name="Ponting C.P."/>
            <person name="Pop M."/>
            <person name="Porcelli D."/>
            <person name="Powell J.R."/>
            <person name="Prohaska S."/>
            <person name="Pruitt K."/>
            <person name="Puig M."/>
            <person name="Quesneville H."/>
            <person name="Ram K.R."/>
            <person name="Rand D."/>
            <person name="Rasmussen M.D."/>
            <person name="Reed L.K."/>
            <person name="Reenan R."/>
            <person name="Reily A."/>
            <person name="Remington K.A."/>
            <person name="Rieger T.T."/>
            <person name="Ritchie M.G."/>
            <person name="Robin C."/>
            <person name="Rogers Y.H."/>
            <person name="Rohde C."/>
            <person name="Rozas J."/>
            <person name="Rubenfield M.J."/>
            <person name="Ruiz A."/>
            <person name="Russo S."/>
            <person name="Salzberg S.L."/>
            <person name="Sanchez-Gracia A."/>
            <person name="Saranga D.J."/>
            <person name="Sato H."/>
            <person name="Schaeffer S.W."/>
            <person name="Schatz M.C."/>
            <person name="Schlenke T."/>
            <person name="Schwartz R."/>
            <person name="Segarra C."/>
            <person name="Singh R.S."/>
            <person name="Sirot L."/>
            <person name="Sirota M."/>
            <person name="Sisneros N.B."/>
            <person name="Smith C.D."/>
            <person name="Smith T.F."/>
            <person name="Spieth J."/>
            <person name="Stage D.E."/>
            <person name="Stark A."/>
            <person name="Stephan W."/>
            <person name="Strausberg R.L."/>
            <person name="Strempel S."/>
            <person name="Sturgill D."/>
            <person name="Sutton G."/>
            <person name="Sutton G.G."/>
            <person name="Tao W."/>
            <person name="Teichmann S."/>
            <person name="Tobari Y.N."/>
            <person name="Tomimura Y."/>
            <person name="Tsolas J.M."/>
            <person name="Valente V.L."/>
            <person name="Venter E."/>
            <person name="Venter J.C."/>
            <person name="Vicario S."/>
            <person name="Vieira F.G."/>
            <person name="Vilella A.J."/>
            <person name="Villasante A."/>
            <person name="Walenz B."/>
            <person name="Wang J."/>
            <person name="Wasserman M."/>
            <person name="Watts T."/>
            <person name="Wilson D."/>
            <person name="Wilson R.K."/>
            <person name="Wing R.A."/>
            <person name="Wolfner M.F."/>
            <person name="Wong A."/>
            <person name="Wong G.K."/>
            <person name="Wu C.I."/>
            <person name="Wu G."/>
            <person name="Yamamoto D."/>
            <person name="Yang H.P."/>
            <person name="Yang S.P."/>
            <person name="Yorke J.A."/>
            <person name="Yoshida K."/>
            <person name="Zdobnov E."/>
            <person name="Zhang P."/>
            <person name="Zhang Y."/>
            <person name="Zimin A.V."/>
            <person name="Baldwin J."/>
            <person name="Abdouelleil A."/>
            <person name="Abdulkadir J."/>
            <person name="Abebe A."/>
            <person name="Abera B."/>
            <person name="Abreu J."/>
            <person name="Acer S.C."/>
            <person name="Aftuck L."/>
            <person name="Alexander A."/>
            <person name="An P."/>
            <person name="Anderson E."/>
            <person name="Anderson S."/>
            <person name="Arachi H."/>
            <person name="Azer M."/>
            <person name="Bachantsang P."/>
            <person name="Barry A."/>
            <person name="Bayul T."/>
            <person name="Berlin A."/>
            <person name="Bessette D."/>
            <person name="Bloom T."/>
            <person name="Blye J."/>
            <person name="Boguslavskiy L."/>
            <person name="Bonnet C."/>
            <person name="Boukhgalter B."/>
            <person name="Bourzgui I."/>
            <person name="Brown A."/>
            <person name="Cahill P."/>
            <person name="Channer S."/>
            <person name="Cheshatsang Y."/>
            <person name="Chuda L."/>
            <person name="Citroen M."/>
            <person name="Collymore A."/>
            <person name="Cooke P."/>
            <person name="Costello M."/>
            <person name="D'Aco K."/>
            <person name="Daza R."/>
            <person name="De Haan G."/>
            <person name="DeGray S."/>
            <person name="DeMaso C."/>
            <person name="Dhargay N."/>
            <person name="Dooley K."/>
            <person name="Dooley E."/>
            <person name="Doricent M."/>
            <person name="Dorje P."/>
            <person name="Dorjee K."/>
            <person name="Dupes A."/>
            <person name="Elong R."/>
            <person name="Falk J."/>
            <person name="Farina A."/>
            <person name="Faro S."/>
            <person name="Ferguson D."/>
            <person name="Fisher S."/>
            <person name="Foley C.D."/>
            <person name="Franke A."/>
            <person name="Friedrich D."/>
            <person name="Gadbois L."/>
            <person name="Gearin G."/>
            <person name="Gearin C.R."/>
            <person name="Giannoukos G."/>
            <person name="Goode T."/>
            <person name="Graham J."/>
            <person name="Grandbois E."/>
            <person name="Grewal S."/>
            <person name="Gyaltsen K."/>
            <person name="Hafez N."/>
            <person name="Hagos B."/>
            <person name="Hall J."/>
            <person name="Henson C."/>
            <person name="Hollinger A."/>
            <person name="Honan T."/>
            <person name="Huard M.D."/>
            <person name="Hughes L."/>
            <person name="Hurhula B."/>
            <person name="Husby M.E."/>
            <person name="Kamat A."/>
            <person name="Kanga B."/>
            <person name="Kashin S."/>
            <person name="Khazanovich D."/>
            <person name="Kisner P."/>
            <person name="Lance K."/>
            <person name="Lara M."/>
            <person name="Lee W."/>
            <person name="Lennon N."/>
            <person name="Letendre F."/>
            <person name="LeVine R."/>
            <person name="Lipovsky A."/>
            <person name="Liu X."/>
            <person name="Liu J."/>
            <person name="Liu S."/>
            <person name="Lokyitsang T."/>
            <person name="Lokyitsang Y."/>
            <person name="Lubonja R."/>
            <person name="Lui A."/>
            <person name="MacDonald P."/>
            <person name="Magnisalis V."/>
            <person name="Maru K."/>
            <person name="Matthews C."/>
            <person name="McCusker W."/>
            <person name="McDonough S."/>
            <person name="Mehta T."/>
            <person name="Meldrim J."/>
            <person name="Meneus L."/>
            <person name="Mihai O."/>
            <person name="Mihalev A."/>
            <person name="Mihova T."/>
            <person name="Mittelman R."/>
            <person name="Mlenga V."/>
            <person name="Montmayeur A."/>
            <person name="Mulrain L."/>
            <person name="Navidi A."/>
            <person name="Naylor J."/>
            <person name="Negash T."/>
            <person name="Nguyen T."/>
            <person name="Nguyen N."/>
            <person name="Nicol R."/>
            <person name="Norbu C."/>
            <person name="Norbu N."/>
            <person name="Novod N."/>
            <person name="O'Neill B."/>
            <person name="Osman S."/>
            <person name="Markiewicz E."/>
            <person name="Oyono O.L."/>
            <person name="Patti C."/>
            <person name="Phunkhang P."/>
            <person name="Pierre F."/>
            <person name="Priest M."/>
            <person name="Raghuraman S."/>
            <person name="Rege F."/>
            <person name="Reyes R."/>
            <person name="Rise C."/>
            <person name="Rogov P."/>
            <person name="Ross K."/>
            <person name="Ryan E."/>
            <person name="Settipalli S."/>
            <person name="Shea T."/>
            <person name="Sherpa N."/>
            <person name="Shi L."/>
            <person name="Shih D."/>
            <person name="Sparrow T."/>
            <person name="Spaulding J."/>
            <person name="Stalker J."/>
            <person name="Stange-Thomann N."/>
            <person name="Stavropoulos S."/>
            <person name="Stone C."/>
            <person name="Strader C."/>
            <person name="Tesfaye S."/>
            <person name="Thomson T."/>
            <person name="Thoulutsang Y."/>
            <person name="Thoulutsang D."/>
            <person name="Topham K."/>
            <person name="Topping I."/>
            <person name="Tsamla T."/>
            <person name="Vassiliev H."/>
            <person name="Vo A."/>
            <person name="Wangchuk T."/>
            <person name="Wangdi T."/>
            <person name="Weiand M."/>
            <person name="Wilkinson J."/>
            <person name="Wilson A."/>
            <person name="Yadav S."/>
            <person name="Young G."/>
            <person name="Yu Q."/>
            <person name="Zembek L."/>
            <person name="Zhong D."/>
            <person name="Zimmer A."/>
            <person name="Zwirko Z."/>
            <person name="Jaffe D.B."/>
            <person name="Alvarez P."/>
            <person name="Brockman W."/>
            <person name="Butler J."/>
            <person name="Chin C."/>
            <person name="Gnerre S."/>
            <person name="Grabherr M."/>
            <person name="Kleber M."/>
            <person name="Mauceli E."/>
            <person name="MacCallum I."/>
        </authorList>
    </citation>
    <scope>NUCLEOTIDE SEQUENCE [LARGE SCALE GENOMIC DNA]</scope>
    <source>
        <strain evidence="8">Tucson 14030-0811.24</strain>
    </source>
</reference>
<dbReference type="STRING" id="7260.B4MJM2"/>
<dbReference type="InterPro" id="IPR041966">
    <property type="entry name" value="LOTUS-like"/>
</dbReference>
<comment type="subcellular location">
    <subcellularLocation>
        <location evidence="1">Cytoplasm</location>
    </subcellularLocation>
</comment>
<dbReference type="InterPro" id="IPR025605">
    <property type="entry name" value="OST-HTH/LOTUS_dom"/>
</dbReference>
<feature type="domain" description="HTH OST-type" evidence="6">
    <location>
        <begin position="6"/>
        <end position="79"/>
    </location>
</feature>
<organism evidence="7 8">
    <name type="scientific">Drosophila willistoni</name>
    <name type="common">Fruit fly</name>
    <dbReference type="NCBI Taxonomy" id="7260"/>
    <lineage>
        <taxon>Eukaryota</taxon>
        <taxon>Metazoa</taxon>
        <taxon>Ecdysozoa</taxon>
        <taxon>Arthropoda</taxon>
        <taxon>Hexapoda</taxon>
        <taxon>Insecta</taxon>
        <taxon>Pterygota</taxon>
        <taxon>Neoptera</taxon>
        <taxon>Endopterygota</taxon>
        <taxon>Diptera</taxon>
        <taxon>Brachycera</taxon>
        <taxon>Muscomorpha</taxon>
        <taxon>Ephydroidea</taxon>
        <taxon>Drosophilidae</taxon>
        <taxon>Drosophila</taxon>
        <taxon>Sophophora</taxon>
    </lineage>
</organism>
<protein>
    <recommendedName>
        <fullName evidence="6">HTH OST-type domain-containing protein</fullName>
    </recommendedName>
</protein>
<dbReference type="SMR" id="B4MJM2"/>
<dbReference type="HOGENOM" id="CLU_525055_0_0_1"/>
<dbReference type="GO" id="GO:0140965">
    <property type="term" value="P:secondary piRNA processing"/>
    <property type="evidence" value="ECO:0007669"/>
    <property type="project" value="EnsemblMetazoa"/>
</dbReference>
<dbReference type="CDD" id="cd09972">
    <property type="entry name" value="LOTUS_TDRD_OSKAR"/>
    <property type="match status" value="1"/>
</dbReference>
<dbReference type="CDD" id="cd20379">
    <property type="entry name" value="Tudor_dTUD-like"/>
    <property type="match status" value="1"/>
</dbReference>
<dbReference type="Proteomes" id="UP000007798">
    <property type="component" value="Unassembled WGS sequence"/>
</dbReference>
<dbReference type="EMBL" id="CH963846">
    <property type="protein sequence ID" value="EDW72311.2"/>
    <property type="molecule type" value="Genomic_DNA"/>
</dbReference>
<evidence type="ECO:0000256" key="1">
    <source>
        <dbReference type="ARBA" id="ARBA00004496"/>
    </source>
</evidence>